<dbReference type="GO" id="GO:0005874">
    <property type="term" value="C:microtubule"/>
    <property type="evidence" value="ECO:0007669"/>
    <property type="project" value="UniProtKB-KW"/>
</dbReference>
<dbReference type="STRING" id="109895.A0A507DWA6"/>
<evidence type="ECO:0000256" key="4">
    <source>
        <dbReference type="ARBA" id="ARBA00022840"/>
    </source>
</evidence>
<evidence type="ECO:0000256" key="2">
    <source>
        <dbReference type="ARBA" id="ARBA00022701"/>
    </source>
</evidence>
<sequence>MSKSKHVRVVVRTRPSAELADHMVKFTPDRKAVHIHIPKSIEGGFINNQQEDWDFRFDNLLHNASQEAVYDECVNSVMKGLLDGYNGTIMAYGQTGAGKTFTMTGASENYKHRGLIPRSISQVFREINDRPQLSYTARISYIEIYNEQMVDLLGTIPEVVKGDGGLNVVEDQNGTAQIKGLTVRVANTEEEALSYLFEGETTRSIAEHQLNRNSSRSHCIFTIWLESRSRVESSEKVLYSKLNLVDLAGSERLSKTQTTGVSLREAMYINKSLTFLEQVIIALADKKRGHIPYRQSKLTNVLRDALGGNCNTLMIANIRCEREYIEETISTLRFATRMMCVTNTPELNVQYDPVALIKKYEREIRELKQELSMHDTLSNRSHVQHEPFTEPQRLELQKQVKNFLENEDEELEIVSLRQVKEIFHQMRVLYKTLEQENEDWQRIHKNSIAGTSAKEEPHDTAQQGQRTSDDREDGVGDLEGNGFGVGLAPIVGRGAGGLAGGIGGVRAKDKHRKSRVSLQTSPYTVRQDAEDDDARSETMPDGATSTYRHMEMLAPADLSGLLPLPGQGGATAAAHNKSLAPPPSRAEEFEAFKRGRGADMSRILAENKTILKDKRRIAKESAESVNELKKRIDALKESIDRKRAGRGIGAEVQSGDEIIIDEEEYVFLNSLKRLKEEYRTQFDSLRSVRADIEYCSRLVDQCRQKLMTEFEQWYEAQYGGQIPEDGSDGQVEDMMDIGEKFDRLQMARMSQEDPDSLPFYNARKNSVRKTQKPYIFAIQKLLMPTKAGL</sequence>
<dbReference type="SUPFAM" id="SSF52540">
    <property type="entry name" value="P-loop containing nucleoside triphosphate hydrolases"/>
    <property type="match status" value="1"/>
</dbReference>
<keyword evidence="5 8" id="KW-0175">Coiled coil</keyword>
<evidence type="ECO:0000256" key="6">
    <source>
        <dbReference type="PROSITE-ProRule" id="PRU00283"/>
    </source>
</evidence>
<keyword evidence="3 6" id="KW-0547">Nucleotide-binding</keyword>
<gene>
    <name evidence="11" type="ORF">PhCBS80983_g05572</name>
</gene>
<keyword evidence="12" id="KW-1185">Reference proteome</keyword>
<dbReference type="InterPro" id="IPR019821">
    <property type="entry name" value="Kinesin_motor_CS"/>
</dbReference>
<feature type="region of interest" description="Disordered" evidence="9">
    <location>
        <begin position="448"/>
        <end position="478"/>
    </location>
</feature>
<evidence type="ECO:0000313" key="11">
    <source>
        <dbReference type="EMBL" id="TPX55150.1"/>
    </source>
</evidence>
<proteinExistence type="inferred from homology"/>
<evidence type="ECO:0000256" key="8">
    <source>
        <dbReference type="SAM" id="Coils"/>
    </source>
</evidence>
<comment type="similarity">
    <text evidence="6 7">Belongs to the TRAFAC class myosin-kinesin ATPase superfamily. Kinesin family.</text>
</comment>
<evidence type="ECO:0000256" key="3">
    <source>
        <dbReference type="ARBA" id="ARBA00022741"/>
    </source>
</evidence>
<feature type="coiled-coil region" evidence="8">
    <location>
        <begin position="611"/>
        <end position="688"/>
    </location>
</feature>
<feature type="binding site" evidence="6">
    <location>
        <begin position="93"/>
        <end position="100"/>
    </location>
    <ligand>
        <name>ATP</name>
        <dbReference type="ChEBI" id="CHEBI:30616"/>
    </ligand>
</feature>
<dbReference type="InterPro" id="IPR027417">
    <property type="entry name" value="P-loop_NTPase"/>
</dbReference>
<protein>
    <recommendedName>
        <fullName evidence="7">Kinesin-like protein</fullName>
    </recommendedName>
</protein>
<accession>A0A507DWA6</accession>
<dbReference type="PROSITE" id="PS50067">
    <property type="entry name" value="KINESIN_MOTOR_2"/>
    <property type="match status" value="1"/>
</dbReference>
<evidence type="ECO:0000259" key="10">
    <source>
        <dbReference type="PROSITE" id="PS50067"/>
    </source>
</evidence>
<dbReference type="InterPro" id="IPR056524">
    <property type="entry name" value="KIF6/9_C"/>
</dbReference>
<dbReference type="Proteomes" id="UP000318582">
    <property type="component" value="Unassembled WGS sequence"/>
</dbReference>
<evidence type="ECO:0000256" key="9">
    <source>
        <dbReference type="SAM" id="MobiDB-lite"/>
    </source>
</evidence>
<dbReference type="GO" id="GO:0007018">
    <property type="term" value="P:microtubule-based movement"/>
    <property type="evidence" value="ECO:0007669"/>
    <property type="project" value="InterPro"/>
</dbReference>
<keyword evidence="6 7" id="KW-0505">Motor protein</keyword>
<evidence type="ECO:0000256" key="7">
    <source>
        <dbReference type="RuleBase" id="RU000394"/>
    </source>
</evidence>
<dbReference type="InterPro" id="IPR001752">
    <property type="entry name" value="Kinesin_motor_dom"/>
</dbReference>
<evidence type="ECO:0000256" key="1">
    <source>
        <dbReference type="ARBA" id="ARBA00022553"/>
    </source>
</evidence>
<keyword evidence="1" id="KW-0597">Phosphoprotein</keyword>
<dbReference type="Pfam" id="PF23735">
    <property type="entry name" value="KIF9"/>
    <property type="match status" value="1"/>
</dbReference>
<dbReference type="EMBL" id="QEAQ01000125">
    <property type="protein sequence ID" value="TPX55150.1"/>
    <property type="molecule type" value="Genomic_DNA"/>
</dbReference>
<dbReference type="InterPro" id="IPR027640">
    <property type="entry name" value="Kinesin-like_fam"/>
</dbReference>
<evidence type="ECO:0000313" key="12">
    <source>
        <dbReference type="Proteomes" id="UP000318582"/>
    </source>
</evidence>
<dbReference type="GO" id="GO:0005524">
    <property type="term" value="F:ATP binding"/>
    <property type="evidence" value="ECO:0007669"/>
    <property type="project" value="UniProtKB-UniRule"/>
</dbReference>
<feature type="domain" description="Kinesin motor" evidence="10">
    <location>
        <begin position="6"/>
        <end position="341"/>
    </location>
</feature>
<comment type="caution">
    <text evidence="11">The sequence shown here is derived from an EMBL/GenBank/DDBJ whole genome shotgun (WGS) entry which is preliminary data.</text>
</comment>
<dbReference type="PANTHER" id="PTHR47968:SF62">
    <property type="entry name" value="KINESIN FAMILY MEMBER 5A"/>
    <property type="match status" value="1"/>
</dbReference>
<dbReference type="AlphaFoldDB" id="A0A507DWA6"/>
<evidence type="ECO:0000256" key="5">
    <source>
        <dbReference type="ARBA" id="ARBA00023054"/>
    </source>
</evidence>
<organism evidence="11 12">
    <name type="scientific">Powellomyces hirtus</name>
    <dbReference type="NCBI Taxonomy" id="109895"/>
    <lineage>
        <taxon>Eukaryota</taxon>
        <taxon>Fungi</taxon>
        <taxon>Fungi incertae sedis</taxon>
        <taxon>Chytridiomycota</taxon>
        <taxon>Chytridiomycota incertae sedis</taxon>
        <taxon>Chytridiomycetes</taxon>
        <taxon>Spizellomycetales</taxon>
        <taxon>Powellomycetaceae</taxon>
        <taxon>Powellomyces</taxon>
    </lineage>
</organism>
<keyword evidence="2 7" id="KW-0493">Microtubule</keyword>
<dbReference type="Pfam" id="PF00225">
    <property type="entry name" value="Kinesin"/>
    <property type="match status" value="1"/>
</dbReference>
<dbReference type="Gene3D" id="3.40.850.10">
    <property type="entry name" value="Kinesin motor domain"/>
    <property type="match status" value="1"/>
</dbReference>
<dbReference type="GO" id="GO:0003777">
    <property type="term" value="F:microtubule motor activity"/>
    <property type="evidence" value="ECO:0007669"/>
    <property type="project" value="InterPro"/>
</dbReference>
<dbReference type="PROSITE" id="PS00411">
    <property type="entry name" value="KINESIN_MOTOR_1"/>
    <property type="match status" value="1"/>
</dbReference>
<dbReference type="GO" id="GO:0008017">
    <property type="term" value="F:microtubule binding"/>
    <property type="evidence" value="ECO:0007669"/>
    <property type="project" value="InterPro"/>
</dbReference>
<dbReference type="PANTHER" id="PTHR47968">
    <property type="entry name" value="CENTROMERE PROTEIN E"/>
    <property type="match status" value="1"/>
</dbReference>
<dbReference type="PRINTS" id="PR00380">
    <property type="entry name" value="KINESINHEAVY"/>
</dbReference>
<keyword evidence="4 6" id="KW-0067">ATP-binding</keyword>
<dbReference type="InterPro" id="IPR036961">
    <property type="entry name" value="Kinesin_motor_dom_sf"/>
</dbReference>
<dbReference type="SMART" id="SM00129">
    <property type="entry name" value="KISc"/>
    <property type="match status" value="1"/>
</dbReference>
<name>A0A507DWA6_9FUNG</name>
<reference evidence="11 12" key="1">
    <citation type="journal article" date="2019" name="Sci. Rep.">
        <title>Comparative genomics of chytrid fungi reveal insights into the obligate biotrophic and pathogenic lifestyle of Synchytrium endobioticum.</title>
        <authorList>
            <person name="van de Vossenberg B.T.L.H."/>
            <person name="Warris S."/>
            <person name="Nguyen H.D.T."/>
            <person name="van Gent-Pelzer M.P.E."/>
            <person name="Joly D.L."/>
            <person name="van de Geest H.C."/>
            <person name="Bonants P.J.M."/>
            <person name="Smith D.S."/>
            <person name="Levesque C.A."/>
            <person name="van der Lee T.A.J."/>
        </authorList>
    </citation>
    <scope>NUCLEOTIDE SEQUENCE [LARGE SCALE GENOMIC DNA]</scope>
    <source>
        <strain evidence="11 12">CBS 809.83</strain>
    </source>
</reference>
<feature type="region of interest" description="Disordered" evidence="9">
    <location>
        <begin position="506"/>
        <end position="542"/>
    </location>
</feature>